<sequence>MGGVCTSGIARNRTETHHERSSGCTKKLKSIKSFQETKEDDSSDINISNLYDSGEFCFSISRELRPSTPARTEINKVPSSFLGKASTVGLEKAVEVLDTLGSSMRNLNSGGFMTGMTSREDKICILAFEIANTITKAANLLQSLSEENVQYLKQEVLPSKGVQELVSTNMKELLTIAADDKREDFSLLSREVIRFGDMCKDPQWHNLGRYFSKLDMDTLTHKQLKAEAAMTMQELITLAQHTSKLYHELHALDKFEQDYRKKLEELNFLKLPLKGESLLMLQRELKYQRKNVKSLKKKSLWFKSLEEVVEKLVDIVTFIHQEISEAFEDDGLTSSSKEPTRKLERLGEAGLALHYANLIAQIDNIALCPDSFPHNMRDTLYNGLPPIVKTTFHSCLQAVSKEKLTLSQIKAKIGITLEWLVPIATYTTKAHQGFGWIGEWATTGNNFGKKTLGHKNIIRLQTLYHADKQKMDQHILELVTWLHHLISLRSYDGPKAFPRRLPMRRALVVHTEMINNDPKISKVQLSQEDRNIGGGNEEGNDGSGIKQKPRIHDVQEVNEIVPDYK</sequence>
<dbReference type="InterPro" id="IPR007700">
    <property type="entry name" value="DUF668"/>
</dbReference>
<evidence type="ECO:0000313" key="4">
    <source>
        <dbReference type="EMBL" id="MCE3050525.1"/>
    </source>
</evidence>
<protein>
    <submittedName>
        <fullName evidence="4">Uncharacterized protein</fullName>
    </submittedName>
</protein>
<gene>
    <name evidence="4" type="ORF">HAX54_047441</name>
</gene>
<dbReference type="EMBL" id="JACEIK010007663">
    <property type="protein sequence ID" value="MCE3050525.1"/>
    <property type="molecule type" value="Genomic_DNA"/>
</dbReference>
<dbReference type="PANTHER" id="PTHR31730">
    <property type="entry name" value="OS01G0873900 PROTEIN"/>
    <property type="match status" value="1"/>
</dbReference>
<dbReference type="PANTHER" id="PTHR31730:SF18">
    <property type="entry name" value="PROTEIN PSK SIMULATOR 2"/>
    <property type="match status" value="1"/>
</dbReference>
<dbReference type="Pfam" id="PF11961">
    <property type="entry name" value="DUF3475"/>
    <property type="match status" value="1"/>
</dbReference>
<dbReference type="InterPro" id="IPR045021">
    <property type="entry name" value="PSI1/2/3"/>
</dbReference>
<evidence type="ECO:0000259" key="2">
    <source>
        <dbReference type="Pfam" id="PF05003"/>
    </source>
</evidence>
<evidence type="ECO:0000313" key="5">
    <source>
        <dbReference type="Proteomes" id="UP000823775"/>
    </source>
</evidence>
<feature type="compositionally biased region" description="Basic and acidic residues" evidence="1">
    <location>
        <begin position="12"/>
        <end position="21"/>
    </location>
</feature>
<evidence type="ECO:0000256" key="1">
    <source>
        <dbReference type="SAM" id="MobiDB-lite"/>
    </source>
</evidence>
<name>A0ABS8WLZ3_DATST</name>
<feature type="region of interest" description="Disordered" evidence="1">
    <location>
        <begin position="527"/>
        <end position="550"/>
    </location>
</feature>
<evidence type="ECO:0000259" key="3">
    <source>
        <dbReference type="Pfam" id="PF11961"/>
    </source>
</evidence>
<keyword evidence="5" id="KW-1185">Reference proteome</keyword>
<comment type="caution">
    <text evidence="4">The sequence shown here is derived from an EMBL/GenBank/DDBJ whole genome shotgun (WGS) entry which is preliminary data.</text>
</comment>
<reference evidence="4 5" key="1">
    <citation type="journal article" date="2021" name="BMC Genomics">
        <title>Datura genome reveals duplications of psychoactive alkaloid biosynthetic genes and high mutation rate following tissue culture.</title>
        <authorList>
            <person name="Rajewski A."/>
            <person name="Carter-House D."/>
            <person name="Stajich J."/>
            <person name="Litt A."/>
        </authorList>
    </citation>
    <scope>NUCLEOTIDE SEQUENCE [LARGE SCALE GENOMIC DNA]</scope>
    <source>
        <strain evidence="4">AR-01</strain>
    </source>
</reference>
<dbReference type="InterPro" id="IPR021864">
    <property type="entry name" value="DUF3475"/>
</dbReference>
<dbReference type="Pfam" id="PF05003">
    <property type="entry name" value="DUF668"/>
    <property type="match status" value="1"/>
</dbReference>
<feature type="domain" description="DUF3475" evidence="3">
    <location>
        <begin position="125"/>
        <end position="181"/>
    </location>
</feature>
<dbReference type="Proteomes" id="UP000823775">
    <property type="component" value="Unassembled WGS sequence"/>
</dbReference>
<accession>A0ABS8WLZ3</accession>
<organism evidence="4 5">
    <name type="scientific">Datura stramonium</name>
    <name type="common">Jimsonweed</name>
    <name type="synonym">Common thornapple</name>
    <dbReference type="NCBI Taxonomy" id="4076"/>
    <lineage>
        <taxon>Eukaryota</taxon>
        <taxon>Viridiplantae</taxon>
        <taxon>Streptophyta</taxon>
        <taxon>Embryophyta</taxon>
        <taxon>Tracheophyta</taxon>
        <taxon>Spermatophyta</taxon>
        <taxon>Magnoliopsida</taxon>
        <taxon>eudicotyledons</taxon>
        <taxon>Gunneridae</taxon>
        <taxon>Pentapetalae</taxon>
        <taxon>asterids</taxon>
        <taxon>lamiids</taxon>
        <taxon>Solanales</taxon>
        <taxon>Solanaceae</taxon>
        <taxon>Solanoideae</taxon>
        <taxon>Datureae</taxon>
        <taxon>Datura</taxon>
    </lineage>
</organism>
<feature type="region of interest" description="Disordered" evidence="1">
    <location>
        <begin position="1"/>
        <end position="22"/>
    </location>
</feature>
<proteinExistence type="predicted"/>
<feature type="domain" description="DUF668" evidence="2">
    <location>
        <begin position="345"/>
        <end position="429"/>
    </location>
</feature>